<dbReference type="InterPro" id="IPR003591">
    <property type="entry name" value="Leu-rich_rpt_typical-subtyp"/>
</dbReference>
<dbReference type="Gene3D" id="3.80.10.10">
    <property type="entry name" value="Ribonuclease Inhibitor"/>
    <property type="match status" value="4"/>
</dbReference>
<dbReference type="FunFam" id="3.80.10.10:FF:000221">
    <property type="entry name" value="Leucine-rich repeat receptor-like protein kinase PXL1"/>
    <property type="match status" value="1"/>
</dbReference>
<dbReference type="InterPro" id="IPR050647">
    <property type="entry name" value="Plant_LRR-RLKs"/>
</dbReference>
<evidence type="ECO:0000256" key="14">
    <source>
        <dbReference type="ARBA" id="ARBA00023170"/>
    </source>
</evidence>
<evidence type="ECO:0000313" key="20">
    <source>
        <dbReference type="EMBL" id="KAL0910174.1"/>
    </source>
</evidence>
<evidence type="ECO:0000256" key="4">
    <source>
        <dbReference type="ARBA" id="ARBA00022614"/>
    </source>
</evidence>
<dbReference type="CDD" id="cd14066">
    <property type="entry name" value="STKc_IRAK"/>
    <property type="match status" value="1"/>
</dbReference>
<dbReference type="Pfam" id="PF00560">
    <property type="entry name" value="LRR_1"/>
    <property type="match status" value="4"/>
</dbReference>
<dbReference type="PROSITE" id="PS00107">
    <property type="entry name" value="PROTEIN_KINASE_ATP"/>
    <property type="match status" value="1"/>
</dbReference>
<dbReference type="EMBL" id="JANQDX010000016">
    <property type="protein sequence ID" value="KAL0910174.1"/>
    <property type="molecule type" value="Genomic_DNA"/>
</dbReference>
<dbReference type="PANTHER" id="PTHR48056">
    <property type="entry name" value="LRR RECEPTOR-LIKE SERINE/THREONINE-PROTEIN KINASE-RELATED"/>
    <property type="match status" value="1"/>
</dbReference>
<comment type="caution">
    <text evidence="20">The sequence shown here is derived from an EMBL/GenBank/DDBJ whole genome shotgun (WGS) entry which is preliminary data.</text>
</comment>
<dbReference type="InterPro" id="IPR017441">
    <property type="entry name" value="Protein_kinase_ATP_BS"/>
</dbReference>
<evidence type="ECO:0000256" key="18">
    <source>
        <dbReference type="SAM" id="SignalP"/>
    </source>
</evidence>
<evidence type="ECO:0000256" key="6">
    <source>
        <dbReference type="ARBA" id="ARBA00022692"/>
    </source>
</evidence>
<evidence type="ECO:0000256" key="9">
    <source>
        <dbReference type="ARBA" id="ARBA00022741"/>
    </source>
</evidence>
<evidence type="ECO:0000256" key="1">
    <source>
        <dbReference type="ARBA" id="ARBA00004162"/>
    </source>
</evidence>
<dbReference type="SMART" id="SM00369">
    <property type="entry name" value="LRR_TYP"/>
    <property type="match status" value="6"/>
</dbReference>
<comment type="subcellular location">
    <subcellularLocation>
        <location evidence="1">Cell membrane</location>
        <topology evidence="1">Single-pass membrane protein</topology>
    </subcellularLocation>
    <subcellularLocation>
        <location evidence="2">Membrane</location>
        <topology evidence="2">Single-pass type I membrane protein</topology>
    </subcellularLocation>
</comment>
<keyword evidence="10" id="KW-0418">Kinase</keyword>
<dbReference type="InterPro" id="IPR001611">
    <property type="entry name" value="Leu-rich_rpt"/>
</dbReference>
<dbReference type="FunFam" id="3.80.10.10:FF:000041">
    <property type="entry name" value="LRR receptor-like serine/threonine-protein kinase ERECTA"/>
    <property type="match status" value="1"/>
</dbReference>
<dbReference type="GO" id="GO:0016301">
    <property type="term" value="F:kinase activity"/>
    <property type="evidence" value="ECO:0007669"/>
    <property type="project" value="UniProtKB-KW"/>
</dbReference>
<dbReference type="FunFam" id="3.80.10.10:FF:000095">
    <property type="entry name" value="LRR receptor-like serine/threonine-protein kinase GSO1"/>
    <property type="match status" value="1"/>
</dbReference>
<evidence type="ECO:0000256" key="7">
    <source>
        <dbReference type="ARBA" id="ARBA00022729"/>
    </source>
</evidence>
<keyword evidence="12 17" id="KW-1133">Transmembrane helix</keyword>
<organism evidence="20 21">
    <name type="scientific">Dendrobium thyrsiflorum</name>
    <name type="common">Pinecone-like raceme dendrobium</name>
    <name type="synonym">Orchid</name>
    <dbReference type="NCBI Taxonomy" id="117978"/>
    <lineage>
        <taxon>Eukaryota</taxon>
        <taxon>Viridiplantae</taxon>
        <taxon>Streptophyta</taxon>
        <taxon>Embryophyta</taxon>
        <taxon>Tracheophyta</taxon>
        <taxon>Spermatophyta</taxon>
        <taxon>Magnoliopsida</taxon>
        <taxon>Liliopsida</taxon>
        <taxon>Asparagales</taxon>
        <taxon>Orchidaceae</taxon>
        <taxon>Epidendroideae</taxon>
        <taxon>Malaxideae</taxon>
        <taxon>Dendrobiinae</taxon>
        <taxon>Dendrobium</taxon>
    </lineage>
</organism>
<reference evidence="20 21" key="1">
    <citation type="journal article" date="2024" name="Plant Biotechnol. J.">
        <title>Dendrobium thyrsiflorum genome and its molecular insights into genes involved in important horticultural traits.</title>
        <authorList>
            <person name="Chen B."/>
            <person name="Wang J.Y."/>
            <person name="Zheng P.J."/>
            <person name="Li K.L."/>
            <person name="Liang Y.M."/>
            <person name="Chen X.F."/>
            <person name="Zhang C."/>
            <person name="Zhao X."/>
            <person name="He X."/>
            <person name="Zhang G.Q."/>
            <person name="Liu Z.J."/>
            <person name="Xu Q."/>
        </authorList>
    </citation>
    <scope>NUCLEOTIDE SEQUENCE [LARGE SCALE GENOMIC DNA]</scope>
    <source>
        <strain evidence="20">GZMU011</strain>
    </source>
</reference>
<evidence type="ECO:0000256" key="13">
    <source>
        <dbReference type="ARBA" id="ARBA00023136"/>
    </source>
</evidence>
<protein>
    <recommendedName>
        <fullName evidence="19">Protein kinase domain-containing protein</fullName>
    </recommendedName>
</protein>
<keyword evidence="7 18" id="KW-0732">Signal</keyword>
<dbReference type="GO" id="GO:0005886">
    <property type="term" value="C:plasma membrane"/>
    <property type="evidence" value="ECO:0007669"/>
    <property type="project" value="UniProtKB-SubCell"/>
</dbReference>
<dbReference type="InterPro" id="IPR032675">
    <property type="entry name" value="LRR_dom_sf"/>
</dbReference>
<dbReference type="InterPro" id="IPR011009">
    <property type="entry name" value="Kinase-like_dom_sf"/>
</dbReference>
<dbReference type="PROSITE" id="PS00108">
    <property type="entry name" value="PROTEIN_KINASE_ST"/>
    <property type="match status" value="1"/>
</dbReference>
<dbReference type="Gene3D" id="1.10.510.10">
    <property type="entry name" value="Transferase(Phosphotransferase) domain 1"/>
    <property type="match status" value="1"/>
</dbReference>
<keyword evidence="8" id="KW-0677">Repeat</keyword>
<keyword evidence="11 16" id="KW-0067">ATP-binding</keyword>
<dbReference type="SUPFAM" id="SSF52058">
    <property type="entry name" value="L domain-like"/>
    <property type="match status" value="2"/>
</dbReference>
<dbReference type="Proteomes" id="UP001552299">
    <property type="component" value="Unassembled WGS sequence"/>
</dbReference>
<proteinExistence type="inferred from homology"/>
<accession>A0ABD0UBK6</accession>
<evidence type="ECO:0000256" key="15">
    <source>
        <dbReference type="ARBA" id="ARBA00023180"/>
    </source>
</evidence>
<feature type="transmembrane region" description="Helical" evidence="17">
    <location>
        <begin position="636"/>
        <end position="661"/>
    </location>
</feature>
<keyword evidence="15" id="KW-0325">Glycoprotein</keyword>
<keyword evidence="4" id="KW-0433">Leucine-rich repeat</keyword>
<dbReference type="InterPro" id="IPR000719">
    <property type="entry name" value="Prot_kinase_dom"/>
</dbReference>
<evidence type="ECO:0000256" key="17">
    <source>
        <dbReference type="SAM" id="Phobius"/>
    </source>
</evidence>
<feature type="binding site" evidence="16">
    <location>
        <position position="734"/>
    </location>
    <ligand>
        <name>ATP</name>
        <dbReference type="ChEBI" id="CHEBI:30616"/>
    </ligand>
</feature>
<keyword evidence="6 17" id="KW-0812">Transmembrane</keyword>
<dbReference type="Pfam" id="PF00069">
    <property type="entry name" value="Pkinase"/>
    <property type="match status" value="1"/>
</dbReference>
<keyword evidence="13 17" id="KW-0472">Membrane</keyword>
<evidence type="ECO:0000256" key="2">
    <source>
        <dbReference type="ARBA" id="ARBA00004479"/>
    </source>
</evidence>
<feature type="signal peptide" evidence="18">
    <location>
        <begin position="1"/>
        <end position="29"/>
    </location>
</feature>
<comment type="similarity">
    <text evidence="3">Belongs to the protein kinase superfamily. Ser/Thr protein kinase family.</text>
</comment>
<dbReference type="PANTHER" id="PTHR48056:SF29">
    <property type="entry name" value="RECEPTOR-LIKE PROTEIN KINASE HSL1"/>
    <property type="match status" value="1"/>
</dbReference>
<dbReference type="SMART" id="SM00220">
    <property type="entry name" value="S_TKc"/>
    <property type="match status" value="1"/>
</dbReference>
<feature type="chain" id="PRO_5044867219" description="Protein kinase domain-containing protein" evidence="18">
    <location>
        <begin position="30"/>
        <end position="1019"/>
    </location>
</feature>
<keyword evidence="21" id="KW-1185">Reference proteome</keyword>
<feature type="domain" description="Protein kinase" evidence="19">
    <location>
        <begin position="697"/>
        <end position="976"/>
    </location>
</feature>
<evidence type="ECO:0000256" key="12">
    <source>
        <dbReference type="ARBA" id="ARBA00022989"/>
    </source>
</evidence>
<name>A0ABD0UBK6_DENTH</name>
<dbReference type="Pfam" id="PF13855">
    <property type="entry name" value="LRR_8"/>
    <property type="match status" value="2"/>
</dbReference>
<dbReference type="FunFam" id="1.10.510.10:FF:000365">
    <property type="entry name" value="Leucine-rich repeat receptor-like serine/threonine-protein kinase At1g17230"/>
    <property type="match status" value="1"/>
</dbReference>
<gene>
    <name evidence="20" type="ORF">M5K25_021121</name>
</gene>
<keyword evidence="14" id="KW-0675">Receptor</keyword>
<evidence type="ECO:0000256" key="16">
    <source>
        <dbReference type="PROSITE-ProRule" id="PRU10141"/>
    </source>
</evidence>
<dbReference type="GO" id="GO:0005524">
    <property type="term" value="F:ATP binding"/>
    <property type="evidence" value="ECO:0007669"/>
    <property type="project" value="UniProtKB-UniRule"/>
</dbReference>
<dbReference type="Gene3D" id="3.30.200.20">
    <property type="entry name" value="Phosphorylase Kinase, domain 1"/>
    <property type="match status" value="1"/>
</dbReference>
<evidence type="ECO:0000259" key="19">
    <source>
        <dbReference type="PROSITE" id="PS50011"/>
    </source>
</evidence>
<dbReference type="InterPro" id="IPR013210">
    <property type="entry name" value="LRR_N_plant-typ"/>
</dbReference>
<sequence length="1019" mass="111580">MMAAKFPPPSRRFLLLLFLFSIYVPRAKLQTVSSEAEKRTLLQIKGDFGNPPSLDSWNNSTLTNLCNWTGIHCDAYGSVSQISLPNQNIAGQLPPSMCNLINLTVLDLNNNSISGVFPTLLYNCSSLRYLDISQNLLVGNLPNDIHRLPSKLTDLVLSGNNFTGDIPTSIGQLPAIQRLCLDYNLFNGALPAEIGNLSTLETLWLANNPFPATTTIPPKFGNLTRLTYLWMRQANLGGEIPESFGKLAALQQLDLSINFLSGRIPDGIWALENLRFLFLYKNQLSGGIYGTAIKALSFESIDVSMNQLTGRIPEEFGGMNKLSILLMYFNQFSGEIPANIGLLPSLTDLRLYNNSLSGGLPPELGKHSQLWNVEVDDNMLSGEFPSDLCARGALVSVILFNNNFSGNLPASLSKCFTLSNLMIYRNNFSGEVPAGIWTAAVNLTTVMIGDNSLSGTLPNVLPWNLTRLEIQNNHFIGNLPSTAKNLIVFNANSNLLSGPIPNNLSGFSQLSVLSLSGNQISGSVPPGISNLRYLTDLNLSSNQLVGEIPSPIGTMPVLTSLDLSNNQLTGAIPSEIGGLRLNLLDLSSNDLSGEIPITLQSKAYAQSFISNPGLCSSDSDLHINPCKSRTEGSSGLALGVCILIAVLVALVLIAAGLFAFFAAKDCRQRRRADIDQNWKMTPFQSLDFTEESIIRGLKEENLVGRGGSGKVYRVAAGVRSGGAVAVKKMCCARKIDCKLEREFEAELRVLGSIRHTNIVRLLCCVSGADDKLLVYEYMENGSLDRWLHGGHRELDWPSRVGIAIGAAQGLSYMHHDCSPPVVHRDVKSSNILLDSKLRPKIADFGLARMMTRPGELPSTATFVGSFGYIAPECGYTNKVNEKIDVYSFGVVLLELITGREASDGGEYGSLVKWAWHHFQEGKKITDTMDHKIRNPVHLDEIEMVLKLAIICTGTLPSTRPTMKEVLQILLRCDQRFRNDERLSLERDSDLLLQNKSSSRRGKSKTKVEIEDLVDNVNIV</sequence>
<dbReference type="InterPro" id="IPR008271">
    <property type="entry name" value="Ser/Thr_kinase_AS"/>
</dbReference>
<evidence type="ECO:0000313" key="21">
    <source>
        <dbReference type="Proteomes" id="UP001552299"/>
    </source>
</evidence>
<evidence type="ECO:0000256" key="11">
    <source>
        <dbReference type="ARBA" id="ARBA00022840"/>
    </source>
</evidence>
<evidence type="ECO:0000256" key="3">
    <source>
        <dbReference type="ARBA" id="ARBA00008684"/>
    </source>
</evidence>
<dbReference type="FunFam" id="3.80.10.10:FF:000077">
    <property type="entry name" value="LRR receptor-like serine/threonine-protein kinase ERL1"/>
    <property type="match status" value="1"/>
</dbReference>
<dbReference type="SUPFAM" id="SSF56112">
    <property type="entry name" value="Protein kinase-like (PK-like)"/>
    <property type="match status" value="1"/>
</dbReference>
<evidence type="ECO:0000256" key="8">
    <source>
        <dbReference type="ARBA" id="ARBA00022737"/>
    </source>
</evidence>
<evidence type="ECO:0000256" key="10">
    <source>
        <dbReference type="ARBA" id="ARBA00022777"/>
    </source>
</evidence>
<evidence type="ECO:0000256" key="5">
    <source>
        <dbReference type="ARBA" id="ARBA00022679"/>
    </source>
</evidence>
<keyword evidence="5" id="KW-0808">Transferase</keyword>
<dbReference type="AlphaFoldDB" id="A0ABD0UBK6"/>
<dbReference type="Pfam" id="PF08263">
    <property type="entry name" value="LRRNT_2"/>
    <property type="match status" value="1"/>
</dbReference>
<keyword evidence="9 16" id="KW-0547">Nucleotide-binding</keyword>
<dbReference type="PROSITE" id="PS50011">
    <property type="entry name" value="PROTEIN_KINASE_DOM"/>
    <property type="match status" value="1"/>
</dbReference>